<evidence type="ECO:0000313" key="2">
    <source>
        <dbReference type="EMBL" id="MCV9888144.1"/>
    </source>
</evidence>
<feature type="signal peptide" evidence="1">
    <location>
        <begin position="1"/>
        <end position="20"/>
    </location>
</feature>
<evidence type="ECO:0000313" key="3">
    <source>
        <dbReference type="Proteomes" id="UP001526147"/>
    </source>
</evidence>
<accession>A0ABT3DMK9</accession>
<gene>
    <name evidence="2" type="ORF">OIH86_21080</name>
</gene>
<keyword evidence="3" id="KW-1185">Reference proteome</keyword>
<feature type="chain" id="PRO_5045642459" evidence="1">
    <location>
        <begin position="21"/>
        <end position="69"/>
    </location>
</feature>
<comment type="caution">
    <text evidence="2">The sequence shown here is derived from an EMBL/GenBank/DDBJ whole genome shotgun (WGS) entry which is preliminary data.</text>
</comment>
<protein>
    <submittedName>
        <fullName evidence="2">Uncharacterized protein</fullName>
    </submittedName>
</protein>
<keyword evidence="1" id="KW-0732">Signal</keyword>
<dbReference type="EMBL" id="JAOYEY010000050">
    <property type="protein sequence ID" value="MCV9888144.1"/>
    <property type="molecule type" value="Genomic_DNA"/>
</dbReference>
<name>A0ABT3DMK9_9BACI</name>
<dbReference type="RefSeq" id="WP_026558798.1">
    <property type="nucleotide sequence ID" value="NZ_JAOYEY010000050.1"/>
</dbReference>
<reference evidence="2 3" key="1">
    <citation type="submission" date="2022-10" db="EMBL/GenBank/DDBJ databases">
        <title>Draft genome assembly of moderately radiation resistant bacterium Metabacillus halosaccharovorans.</title>
        <authorList>
            <person name="Pal S."/>
            <person name="Gopinathan A."/>
        </authorList>
    </citation>
    <scope>NUCLEOTIDE SEQUENCE [LARGE SCALE GENOMIC DNA]</scope>
    <source>
        <strain evidence="2 3">VITHBRA001</strain>
    </source>
</reference>
<organism evidence="2 3">
    <name type="scientific">Metabacillus halosaccharovorans</name>
    <dbReference type="NCBI Taxonomy" id="930124"/>
    <lineage>
        <taxon>Bacteria</taxon>
        <taxon>Bacillati</taxon>
        <taxon>Bacillota</taxon>
        <taxon>Bacilli</taxon>
        <taxon>Bacillales</taxon>
        <taxon>Bacillaceae</taxon>
        <taxon>Metabacillus</taxon>
    </lineage>
</organism>
<proteinExistence type="predicted"/>
<evidence type="ECO:0000256" key="1">
    <source>
        <dbReference type="SAM" id="SignalP"/>
    </source>
</evidence>
<dbReference type="Proteomes" id="UP001526147">
    <property type="component" value="Unassembled WGS sequence"/>
</dbReference>
<sequence>MYKKLCSRCMCMSYSSSNLANWLCPHCANDLTEEKAKKVDHSINIPLMNRRLDQQMGINTYRQLSKKIR</sequence>